<evidence type="ECO:0000256" key="5">
    <source>
        <dbReference type="ARBA" id="ARBA00022692"/>
    </source>
</evidence>
<reference evidence="12" key="1">
    <citation type="submission" date="2022-07" db="EMBL/GenBank/DDBJ databases">
        <title>Bombella genomes.</title>
        <authorList>
            <person name="Harer L."/>
            <person name="Styblova S."/>
            <person name="Ehrmann M."/>
        </authorList>
    </citation>
    <scope>NUCLEOTIDE SEQUENCE</scope>
    <source>
        <strain evidence="12">TMW 2.2543</strain>
    </source>
</reference>
<comment type="subcellular location">
    <subcellularLocation>
        <location evidence="1">Membrane</location>
        <topology evidence="1">Multi-pass membrane protein</topology>
    </subcellularLocation>
</comment>
<evidence type="ECO:0000256" key="1">
    <source>
        <dbReference type="ARBA" id="ARBA00004141"/>
    </source>
</evidence>
<sequence length="99" mass="10745">MKLLRAIFLRGGGTPWWVVSLLLGPSECWAGIGAPSFPLAGAYFPAWLICLFIGGIGAALFRTLFLVLHIDSLLRFHLVTYLSLGTLLGLAGWLILFGQ</sequence>
<accession>A0ABT3WI99</accession>
<keyword evidence="4" id="KW-1003">Cell membrane</keyword>
<dbReference type="Pfam" id="PF17090">
    <property type="entry name" value="Ytca"/>
    <property type="match status" value="1"/>
</dbReference>
<keyword evidence="7 11" id="KW-1133">Transmembrane helix</keyword>
<evidence type="ECO:0000256" key="2">
    <source>
        <dbReference type="ARBA" id="ARBA00008208"/>
    </source>
</evidence>
<evidence type="ECO:0000256" key="3">
    <source>
        <dbReference type="ARBA" id="ARBA00021237"/>
    </source>
</evidence>
<evidence type="ECO:0000256" key="4">
    <source>
        <dbReference type="ARBA" id="ARBA00022475"/>
    </source>
</evidence>
<evidence type="ECO:0000256" key="6">
    <source>
        <dbReference type="ARBA" id="ARBA00022729"/>
    </source>
</evidence>
<keyword evidence="6" id="KW-0732">Signal</keyword>
<organism evidence="12 13">
    <name type="scientific">Bombella pluederhausensis</name>
    <dbReference type="NCBI Taxonomy" id="2967336"/>
    <lineage>
        <taxon>Bacteria</taxon>
        <taxon>Pseudomonadati</taxon>
        <taxon>Pseudomonadota</taxon>
        <taxon>Alphaproteobacteria</taxon>
        <taxon>Acetobacterales</taxon>
        <taxon>Acetobacteraceae</taxon>
        <taxon>Bombella</taxon>
    </lineage>
</organism>
<evidence type="ECO:0000313" key="13">
    <source>
        <dbReference type="Proteomes" id="UP001165576"/>
    </source>
</evidence>
<keyword evidence="5 11" id="KW-0812">Transmembrane</keyword>
<keyword evidence="13" id="KW-1185">Reference proteome</keyword>
<keyword evidence="9" id="KW-0564">Palmitate</keyword>
<evidence type="ECO:0000256" key="7">
    <source>
        <dbReference type="ARBA" id="ARBA00022989"/>
    </source>
</evidence>
<dbReference type="InterPro" id="IPR031381">
    <property type="entry name" value="YtcA"/>
</dbReference>
<evidence type="ECO:0000313" key="12">
    <source>
        <dbReference type="EMBL" id="MCX5617353.1"/>
    </source>
</evidence>
<feature type="transmembrane region" description="Helical" evidence="11">
    <location>
        <begin position="40"/>
        <end position="61"/>
    </location>
</feature>
<feature type="transmembrane region" description="Helical" evidence="11">
    <location>
        <begin position="73"/>
        <end position="96"/>
    </location>
</feature>
<dbReference type="RefSeq" id="WP_266115850.1">
    <property type="nucleotide sequence ID" value="NZ_JANIDY010000001.1"/>
</dbReference>
<evidence type="ECO:0000256" key="9">
    <source>
        <dbReference type="ARBA" id="ARBA00023139"/>
    </source>
</evidence>
<proteinExistence type="inferred from homology"/>
<name>A0ABT3WI99_9PROT</name>
<protein>
    <recommendedName>
        <fullName evidence="3">Uncharacterized protein YtcA</fullName>
    </recommendedName>
</protein>
<evidence type="ECO:0000256" key="11">
    <source>
        <dbReference type="SAM" id="Phobius"/>
    </source>
</evidence>
<comment type="similarity">
    <text evidence="2">Belongs to the YtcA family.</text>
</comment>
<evidence type="ECO:0000256" key="10">
    <source>
        <dbReference type="ARBA" id="ARBA00023288"/>
    </source>
</evidence>
<dbReference type="Proteomes" id="UP001165576">
    <property type="component" value="Unassembled WGS sequence"/>
</dbReference>
<keyword evidence="10 12" id="KW-0449">Lipoprotein</keyword>
<gene>
    <name evidence="12" type="ORF">NQF86_01515</name>
</gene>
<evidence type="ECO:0000256" key="8">
    <source>
        <dbReference type="ARBA" id="ARBA00023136"/>
    </source>
</evidence>
<keyword evidence="8 11" id="KW-0472">Membrane</keyword>
<dbReference type="EMBL" id="JANIDY010000001">
    <property type="protein sequence ID" value="MCX5617353.1"/>
    <property type="molecule type" value="Genomic_DNA"/>
</dbReference>
<comment type="caution">
    <text evidence="12">The sequence shown here is derived from an EMBL/GenBank/DDBJ whole genome shotgun (WGS) entry which is preliminary data.</text>
</comment>